<sequence length="147" mass="17181">NTLNTQSAAFNAAIGNAKEALAKGSKDRVREVIDECRKIYLCITVKEAEAAKTDITWFMESFTTATAHANLKARGTALKRMDEVVQLWRRPLRRVQTRLDEGSERWEDFRIKEEAAERNIYDDGHWHDGYASRDYDLSKWWAKQDWR</sequence>
<reference evidence="1" key="1">
    <citation type="submission" date="2024-09" db="EMBL/GenBank/DDBJ databases">
        <title>Black Yeasts Isolated from many extreme environments.</title>
        <authorList>
            <person name="Coleine C."/>
            <person name="Stajich J.E."/>
            <person name="Selbmann L."/>
        </authorList>
    </citation>
    <scope>NUCLEOTIDE SEQUENCE</scope>
    <source>
        <strain evidence="1">CCFEE 5737</strain>
    </source>
</reference>
<protein>
    <submittedName>
        <fullName evidence="1">Uncharacterized protein</fullName>
    </submittedName>
</protein>
<evidence type="ECO:0000313" key="1">
    <source>
        <dbReference type="EMBL" id="KAK3054790.1"/>
    </source>
</evidence>
<feature type="non-terminal residue" evidence="1">
    <location>
        <position position="1"/>
    </location>
</feature>
<comment type="caution">
    <text evidence="1">The sequence shown here is derived from an EMBL/GenBank/DDBJ whole genome shotgun (WGS) entry which is preliminary data.</text>
</comment>
<evidence type="ECO:0000313" key="2">
    <source>
        <dbReference type="Proteomes" id="UP001186974"/>
    </source>
</evidence>
<keyword evidence="2" id="KW-1185">Reference proteome</keyword>
<accession>A0ACC3CY68</accession>
<dbReference type="Proteomes" id="UP001186974">
    <property type="component" value="Unassembled WGS sequence"/>
</dbReference>
<gene>
    <name evidence="1" type="ORF">LTS18_011934</name>
</gene>
<organism evidence="1 2">
    <name type="scientific">Coniosporium uncinatum</name>
    <dbReference type="NCBI Taxonomy" id="93489"/>
    <lineage>
        <taxon>Eukaryota</taxon>
        <taxon>Fungi</taxon>
        <taxon>Dikarya</taxon>
        <taxon>Ascomycota</taxon>
        <taxon>Pezizomycotina</taxon>
        <taxon>Dothideomycetes</taxon>
        <taxon>Dothideomycetes incertae sedis</taxon>
        <taxon>Coniosporium</taxon>
    </lineage>
</organism>
<proteinExistence type="predicted"/>
<dbReference type="EMBL" id="JAWDJW010009839">
    <property type="protein sequence ID" value="KAK3054790.1"/>
    <property type="molecule type" value="Genomic_DNA"/>
</dbReference>
<name>A0ACC3CY68_9PEZI</name>